<dbReference type="PANTHER" id="PTHR15491:SF18">
    <property type="entry name" value="CIZ1 ZINC FINGER PROTEIN, ISOFORM A"/>
    <property type="match status" value="1"/>
</dbReference>
<feature type="region of interest" description="Disordered" evidence="1">
    <location>
        <begin position="1"/>
        <end position="216"/>
    </location>
</feature>
<protein>
    <submittedName>
        <fullName evidence="3">Zinc finger protein on ecdysone puffs-like isoform X1</fullName>
    </submittedName>
</protein>
<feature type="compositionally biased region" description="Low complexity" evidence="1">
    <location>
        <begin position="171"/>
        <end position="185"/>
    </location>
</feature>
<feature type="region of interest" description="Disordered" evidence="1">
    <location>
        <begin position="477"/>
        <end position="497"/>
    </location>
</feature>
<feature type="compositionally biased region" description="Low complexity" evidence="1">
    <location>
        <begin position="143"/>
        <end position="153"/>
    </location>
</feature>
<feature type="region of interest" description="Disordered" evidence="1">
    <location>
        <begin position="237"/>
        <end position="317"/>
    </location>
</feature>
<gene>
    <name evidence="3" type="primary">LOC108565237</name>
</gene>
<feature type="compositionally biased region" description="Polar residues" evidence="1">
    <location>
        <begin position="124"/>
        <end position="134"/>
    </location>
</feature>
<accession>A0ABM1MZS1</accession>
<dbReference type="RefSeq" id="XP_017780071.1">
    <property type="nucleotide sequence ID" value="XM_017924582.1"/>
</dbReference>
<organism evidence="2 3">
    <name type="scientific">Nicrophorus vespilloides</name>
    <name type="common">Boreal carrion beetle</name>
    <dbReference type="NCBI Taxonomy" id="110193"/>
    <lineage>
        <taxon>Eukaryota</taxon>
        <taxon>Metazoa</taxon>
        <taxon>Ecdysozoa</taxon>
        <taxon>Arthropoda</taxon>
        <taxon>Hexapoda</taxon>
        <taxon>Insecta</taxon>
        <taxon>Pterygota</taxon>
        <taxon>Neoptera</taxon>
        <taxon>Endopterygota</taxon>
        <taxon>Coleoptera</taxon>
        <taxon>Polyphaga</taxon>
        <taxon>Staphyliniformia</taxon>
        <taxon>Silphidae</taxon>
        <taxon>Nicrophorinae</taxon>
        <taxon>Nicrophorus</taxon>
    </lineage>
</organism>
<sequence length="691" mass="79400">MSYYKPSYNQTVAMSRGGRGGFSSSRGSSYRGSSRGSSWTGSRGSYSSSSRGNGRGKFSNSFSNSSFDSRSKYPSSDKYAGSRSHNDEYRKSYKPESGSYSNKDHRSPDRKRMRTESSHERSFGSGSREYNSSRYESDRRSFSSDGRSSGPFSGRKEEFRKPPPPPPPISSSPRGGYRGRVSSRGMIRSRLRERPLSSSVRRTRLLESSYGVRRRVLTGRTHDYARRLKISKMRSVIRRKKEETSDKEEEDDEEDSDIDMADEKTIIKSEDVEDEVREHKSSDETEKKTTPKKTSPKKEEEVASDKEDSKDDDTDEKNKSFIKLTCPHCLTRSTTFAKYSMHLHSGRHASAMRRVAMKQKSILSQMRLVQRRAQRELEKNASDLALRTSWCPLCKLNYKQAKLTHQTSQAHKDMKKFLMPYCKICKLTFKSPMLYESHCCSIEHIKRKSTATGGDDISDKEETEEDLENFMTIDSVGDMDEEGDTAEKKEGGDSKSKEHINVGIENIKKVEVHYCDLCRLYLPRVSEDEEMNKILVRHCRQRTHLQKYIRYKEDRELAKKAEKLQRKETAEKEKEKEEEASHKETDDKIDDPSVEKKKENDIPKKDGASEDTETANVEEEKIWADVDKDLGDILAEAESGTKSSDEDEDSVANGERYDRFKYSEKNGKKMKVKVEEKDEETKKLEDAEAEK</sequence>
<feature type="compositionally biased region" description="Basic and acidic residues" evidence="1">
    <location>
        <begin position="84"/>
        <end position="94"/>
    </location>
</feature>
<name>A0ABM1MZS1_NICVS</name>
<dbReference type="InterPro" id="IPR026811">
    <property type="entry name" value="CIZ1"/>
</dbReference>
<feature type="compositionally biased region" description="Basic and acidic residues" evidence="1">
    <location>
        <begin position="655"/>
        <end position="691"/>
    </location>
</feature>
<feature type="compositionally biased region" description="Acidic residues" evidence="1">
    <location>
        <begin position="245"/>
        <end position="260"/>
    </location>
</feature>
<dbReference type="PANTHER" id="PTHR15491">
    <property type="match status" value="1"/>
</dbReference>
<proteinExistence type="predicted"/>
<evidence type="ECO:0000313" key="2">
    <source>
        <dbReference type="Proteomes" id="UP000695000"/>
    </source>
</evidence>
<feature type="compositionally biased region" description="Basic and acidic residues" evidence="1">
    <location>
        <begin position="261"/>
        <end position="289"/>
    </location>
</feature>
<evidence type="ECO:0000256" key="1">
    <source>
        <dbReference type="SAM" id="MobiDB-lite"/>
    </source>
</evidence>
<dbReference type="GeneID" id="108565237"/>
<feature type="compositionally biased region" description="Basic and acidic residues" evidence="1">
    <location>
        <begin position="296"/>
        <end position="309"/>
    </location>
</feature>
<feature type="region of interest" description="Disordered" evidence="1">
    <location>
        <begin position="562"/>
        <end position="691"/>
    </location>
</feature>
<keyword evidence="2" id="KW-1185">Reference proteome</keyword>
<feature type="compositionally biased region" description="Low complexity" evidence="1">
    <location>
        <begin position="22"/>
        <end position="68"/>
    </location>
</feature>
<dbReference type="Proteomes" id="UP000695000">
    <property type="component" value="Unplaced"/>
</dbReference>
<reference evidence="3" key="1">
    <citation type="submission" date="2025-08" db="UniProtKB">
        <authorList>
            <consortium name="RefSeq"/>
        </authorList>
    </citation>
    <scope>IDENTIFICATION</scope>
    <source>
        <tissue evidence="3">Whole Larva</tissue>
    </source>
</reference>
<feature type="compositionally biased region" description="Basic and acidic residues" evidence="1">
    <location>
        <begin position="562"/>
        <end position="608"/>
    </location>
</feature>
<evidence type="ECO:0000313" key="3">
    <source>
        <dbReference type="RefSeq" id="XP_017780071.1"/>
    </source>
</evidence>
<feature type="compositionally biased region" description="Basic and acidic residues" evidence="1">
    <location>
        <begin position="485"/>
        <end position="497"/>
    </location>
</feature>
<feature type="compositionally biased region" description="Basic and acidic residues" evidence="1">
    <location>
        <begin position="618"/>
        <end position="631"/>
    </location>
</feature>